<accession>A0A9D9N1V8</accession>
<reference evidence="2" key="1">
    <citation type="submission" date="2020-10" db="EMBL/GenBank/DDBJ databases">
        <authorList>
            <person name="Gilroy R."/>
        </authorList>
    </citation>
    <scope>NUCLEOTIDE SEQUENCE</scope>
    <source>
        <strain evidence="2">10532</strain>
    </source>
</reference>
<evidence type="ECO:0000313" key="2">
    <source>
        <dbReference type="EMBL" id="MBO8457307.1"/>
    </source>
</evidence>
<evidence type="ECO:0000313" key="3">
    <source>
        <dbReference type="Proteomes" id="UP000823638"/>
    </source>
</evidence>
<reference evidence="2" key="2">
    <citation type="journal article" date="2021" name="PeerJ">
        <title>Extensive microbial diversity within the chicken gut microbiome revealed by metagenomics and culture.</title>
        <authorList>
            <person name="Gilroy R."/>
            <person name="Ravi A."/>
            <person name="Getino M."/>
            <person name="Pursley I."/>
            <person name="Horton D.L."/>
            <person name="Alikhan N.F."/>
            <person name="Baker D."/>
            <person name="Gharbi K."/>
            <person name="Hall N."/>
            <person name="Watson M."/>
            <person name="Adriaenssens E.M."/>
            <person name="Foster-Nyarko E."/>
            <person name="Jarju S."/>
            <person name="Secka A."/>
            <person name="Antonio M."/>
            <person name="Oren A."/>
            <person name="Chaudhuri R.R."/>
            <person name="La Ragione R."/>
            <person name="Hildebrand F."/>
            <person name="Pallen M.J."/>
        </authorList>
    </citation>
    <scope>NUCLEOTIDE SEQUENCE</scope>
    <source>
        <strain evidence="2">10532</strain>
    </source>
</reference>
<feature type="domain" description="FHA" evidence="1">
    <location>
        <begin position="41"/>
        <end position="90"/>
    </location>
</feature>
<comment type="caution">
    <text evidence="2">The sequence shown here is derived from an EMBL/GenBank/DDBJ whole genome shotgun (WGS) entry which is preliminary data.</text>
</comment>
<dbReference type="SMART" id="SM00240">
    <property type="entry name" value="FHA"/>
    <property type="match status" value="1"/>
</dbReference>
<dbReference type="AlphaFoldDB" id="A0A9D9N1V8"/>
<proteinExistence type="predicted"/>
<dbReference type="Pfam" id="PF00498">
    <property type="entry name" value="FHA"/>
    <property type="match status" value="1"/>
</dbReference>
<dbReference type="PROSITE" id="PS50006">
    <property type="entry name" value="FHA_DOMAIN"/>
    <property type="match status" value="1"/>
</dbReference>
<dbReference type="EMBL" id="JADIMM010000051">
    <property type="protein sequence ID" value="MBO8457307.1"/>
    <property type="molecule type" value="Genomic_DNA"/>
</dbReference>
<dbReference type="Proteomes" id="UP000823638">
    <property type="component" value="Unassembled WGS sequence"/>
</dbReference>
<dbReference type="InterPro" id="IPR000253">
    <property type="entry name" value="FHA_dom"/>
</dbReference>
<evidence type="ECO:0000259" key="1">
    <source>
        <dbReference type="PROSITE" id="PS50006"/>
    </source>
</evidence>
<organism evidence="2 3">
    <name type="scientific">Candidatus Gallitreponema excrementavium</name>
    <dbReference type="NCBI Taxonomy" id="2840840"/>
    <lineage>
        <taxon>Bacteria</taxon>
        <taxon>Pseudomonadati</taxon>
        <taxon>Spirochaetota</taxon>
        <taxon>Spirochaetia</taxon>
        <taxon>Spirochaetales</taxon>
        <taxon>Candidatus Gallitreponema</taxon>
    </lineage>
</organism>
<protein>
    <submittedName>
        <fullName evidence="2">FHA domain-containing protein</fullName>
    </submittedName>
</protein>
<dbReference type="PANTHER" id="PTHR23308">
    <property type="entry name" value="NUCLEAR INHIBITOR OF PROTEIN PHOSPHATASE-1"/>
    <property type="match status" value="1"/>
</dbReference>
<dbReference type="InterPro" id="IPR008984">
    <property type="entry name" value="SMAD_FHA_dom_sf"/>
</dbReference>
<name>A0A9D9N1V8_9SPIR</name>
<dbReference type="Gene3D" id="2.60.200.20">
    <property type="match status" value="1"/>
</dbReference>
<gene>
    <name evidence="2" type="ORF">IAA81_03655</name>
</gene>
<dbReference type="InterPro" id="IPR050923">
    <property type="entry name" value="Cell_Proc_Reg/RNA_Proc"/>
</dbReference>
<sequence length="114" mass="12850">MYDDTIISTSKIGQRLDAIVKHEQGSYLQFNNSKISMTSQITIGRASDNSVVIDNKLASRHHAMIQRIKDDYYLRDLDSTNGTLLNGQKIQSGKYFKLHSGDKITIGKTELVMN</sequence>
<dbReference type="CDD" id="cd00060">
    <property type="entry name" value="FHA"/>
    <property type="match status" value="1"/>
</dbReference>
<dbReference type="SUPFAM" id="SSF49879">
    <property type="entry name" value="SMAD/FHA domain"/>
    <property type="match status" value="1"/>
</dbReference>